<keyword evidence="6" id="KW-1185">Reference proteome</keyword>
<dbReference type="PANTHER" id="PTHR43280:SF32">
    <property type="entry name" value="TRANSCRIPTIONAL REGULATORY PROTEIN"/>
    <property type="match status" value="1"/>
</dbReference>
<keyword evidence="2" id="KW-0238">DNA-binding</keyword>
<evidence type="ECO:0000256" key="3">
    <source>
        <dbReference type="ARBA" id="ARBA00023163"/>
    </source>
</evidence>
<organism evidence="5 6">
    <name type="scientific">Chryseobacterium flavum</name>
    <dbReference type="NCBI Taxonomy" id="415851"/>
    <lineage>
        <taxon>Bacteria</taxon>
        <taxon>Pseudomonadati</taxon>
        <taxon>Bacteroidota</taxon>
        <taxon>Flavobacteriia</taxon>
        <taxon>Flavobacteriales</taxon>
        <taxon>Weeksellaceae</taxon>
        <taxon>Chryseobacterium group</taxon>
        <taxon>Chryseobacterium</taxon>
    </lineage>
</organism>
<dbReference type="Gene3D" id="1.10.10.60">
    <property type="entry name" value="Homeodomain-like"/>
    <property type="match status" value="1"/>
</dbReference>
<dbReference type="GO" id="GO:0003700">
    <property type="term" value="F:DNA-binding transcription factor activity"/>
    <property type="evidence" value="ECO:0007669"/>
    <property type="project" value="InterPro"/>
</dbReference>
<evidence type="ECO:0000256" key="1">
    <source>
        <dbReference type="ARBA" id="ARBA00023015"/>
    </source>
</evidence>
<keyword evidence="1" id="KW-0805">Transcription regulation</keyword>
<dbReference type="OrthoDB" id="2666928at2"/>
<evidence type="ECO:0000313" key="6">
    <source>
        <dbReference type="Proteomes" id="UP000256769"/>
    </source>
</evidence>
<comment type="caution">
    <text evidence="5">The sequence shown here is derived from an EMBL/GenBank/DDBJ whole genome shotgun (WGS) entry which is preliminary data.</text>
</comment>
<dbReference type="AlphaFoldDB" id="A0A3D9CM65"/>
<dbReference type="InterPro" id="IPR018060">
    <property type="entry name" value="HTH_AraC"/>
</dbReference>
<evidence type="ECO:0000256" key="2">
    <source>
        <dbReference type="ARBA" id="ARBA00023125"/>
    </source>
</evidence>
<proteinExistence type="predicted"/>
<dbReference type="PANTHER" id="PTHR43280">
    <property type="entry name" value="ARAC-FAMILY TRANSCRIPTIONAL REGULATOR"/>
    <property type="match status" value="1"/>
</dbReference>
<reference evidence="5 6" key="1">
    <citation type="journal article" date="2007" name="Int. J. Syst. Evol. Microbiol.">
        <title>Chryseobacterium flavum sp. nov., isolated from polluted soil.</title>
        <authorList>
            <person name="Zhou Y."/>
            <person name="Dong J."/>
            <person name="Wang X."/>
            <person name="Huang X."/>
            <person name="Zhang K.Y."/>
            <person name="Zhang Y.Q."/>
            <person name="Guo Y.F."/>
            <person name="Lai R."/>
            <person name="Li W.J."/>
        </authorList>
    </citation>
    <scope>NUCLEOTIDE SEQUENCE [LARGE SCALE GENOMIC DNA]</scope>
    <source>
        <strain evidence="5 6">KCTC 12877</strain>
    </source>
</reference>
<dbReference type="PROSITE" id="PS01124">
    <property type="entry name" value="HTH_ARAC_FAMILY_2"/>
    <property type="match status" value="1"/>
</dbReference>
<dbReference type="RefSeq" id="WP_115959561.1">
    <property type="nucleotide sequence ID" value="NZ_CBCRVL010000009.1"/>
</dbReference>
<dbReference type="EMBL" id="QNUE01000007">
    <property type="protein sequence ID" value="REC66804.1"/>
    <property type="molecule type" value="Genomic_DNA"/>
</dbReference>
<dbReference type="Pfam" id="PF12833">
    <property type="entry name" value="HTH_18"/>
    <property type="match status" value="1"/>
</dbReference>
<dbReference type="InterPro" id="IPR009057">
    <property type="entry name" value="Homeodomain-like_sf"/>
</dbReference>
<keyword evidence="3" id="KW-0804">Transcription</keyword>
<sequence length="289" mass="33898">MEDFIIEPFLHPDNSNQFINTKNISDLLSVRSAELFKPHKTRFNCIHLFYEGSGVFTLDFKELEVKEKHILFVSTNQISQFHAPVTYKSRVLIFTDDFLCKSSLQTQFFGQASLFNDPLSLPYFELGDRFEEISSLFTCIEKELKRPYNEIQTTILNNYLFNILLMTESLSGMANISLDVCGNKILVSKFKSLVNKNLYRQNSLEHYSYELGVGLRSLQNAFLQVEKQSPKQWLINRMILEIKRNLMYNEMSISEIAYQLGFKEVTNFTKFFKSKEGITPTEFRKEYHR</sequence>
<name>A0A3D9CM65_9FLAO</name>
<evidence type="ECO:0000313" key="5">
    <source>
        <dbReference type="EMBL" id="REC66804.1"/>
    </source>
</evidence>
<dbReference type="SUPFAM" id="SSF46689">
    <property type="entry name" value="Homeodomain-like"/>
    <property type="match status" value="1"/>
</dbReference>
<dbReference type="InterPro" id="IPR003313">
    <property type="entry name" value="AraC-bd"/>
</dbReference>
<dbReference type="Proteomes" id="UP000256769">
    <property type="component" value="Unassembled WGS sequence"/>
</dbReference>
<dbReference type="GO" id="GO:0043565">
    <property type="term" value="F:sequence-specific DNA binding"/>
    <property type="evidence" value="ECO:0007669"/>
    <property type="project" value="InterPro"/>
</dbReference>
<evidence type="ECO:0000259" key="4">
    <source>
        <dbReference type="PROSITE" id="PS01124"/>
    </source>
</evidence>
<dbReference type="Pfam" id="PF02311">
    <property type="entry name" value="AraC_binding"/>
    <property type="match status" value="1"/>
</dbReference>
<dbReference type="SMART" id="SM00342">
    <property type="entry name" value="HTH_ARAC"/>
    <property type="match status" value="1"/>
</dbReference>
<gene>
    <name evidence="5" type="ORF">DRF59_10845</name>
</gene>
<dbReference type="SUPFAM" id="SSF51215">
    <property type="entry name" value="Regulatory protein AraC"/>
    <property type="match status" value="1"/>
</dbReference>
<dbReference type="InterPro" id="IPR037923">
    <property type="entry name" value="HTH-like"/>
</dbReference>
<protein>
    <submittedName>
        <fullName evidence="5">AraC family transcriptional regulator</fullName>
    </submittedName>
</protein>
<feature type="domain" description="HTH araC/xylS-type" evidence="4">
    <location>
        <begin position="188"/>
        <end position="286"/>
    </location>
</feature>
<dbReference type="InterPro" id="IPR020449">
    <property type="entry name" value="Tscrpt_reg_AraC-type_HTH"/>
</dbReference>
<accession>A0A3D9CM65</accession>
<dbReference type="PRINTS" id="PR00032">
    <property type="entry name" value="HTHARAC"/>
</dbReference>